<evidence type="ECO:0000256" key="1">
    <source>
        <dbReference type="SAM" id="MobiDB-lite"/>
    </source>
</evidence>
<accession>A0A5C6EJ22</accession>
<dbReference type="Proteomes" id="UP000318288">
    <property type="component" value="Unassembled WGS sequence"/>
</dbReference>
<dbReference type="EMBL" id="SJPW01000007">
    <property type="protein sequence ID" value="TWU47646.1"/>
    <property type="molecule type" value="Genomic_DNA"/>
</dbReference>
<comment type="caution">
    <text evidence="3">The sequence shown here is derived from an EMBL/GenBank/DDBJ whole genome shotgun (WGS) entry which is preliminary data.</text>
</comment>
<reference evidence="3 4" key="1">
    <citation type="submission" date="2019-02" db="EMBL/GenBank/DDBJ databases">
        <title>Deep-cultivation of Planctomycetes and their phenomic and genomic characterization uncovers novel biology.</title>
        <authorList>
            <person name="Wiegand S."/>
            <person name="Jogler M."/>
            <person name="Boedeker C."/>
            <person name="Pinto D."/>
            <person name="Vollmers J."/>
            <person name="Rivas-Marin E."/>
            <person name="Kohn T."/>
            <person name="Peeters S.H."/>
            <person name="Heuer A."/>
            <person name="Rast P."/>
            <person name="Oberbeckmann S."/>
            <person name="Bunk B."/>
            <person name="Jeske O."/>
            <person name="Meyerdierks A."/>
            <person name="Storesund J.E."/>
            <person name="Kallscheuer N."/>
            <person name="Luecker S."/>
            <person name="Lage O.M."/>
            <person name="Pohl T."/>
            <person name="Merkel B.J."/>
            <person name="Hornburger P."/>
            <person name="Mueller R.-W."/>
            <person name="Bruemmer F."/>
            <person name="Labrenz M."/>
            <person name="Spormann A.M."/>
            <person name="Op Den Camp H."/>
            <person name="Overmann J."/>
            <person name="Amann R."/>
            <person name="Jetten M.S.M."/>
            <person name="Mascher T."/>
            <person name="Medema M.H."/>
            <person name="Devos D.P."/>
            <person name="Kaster A.-K."/>
            <person name="Ovreas L."/>
            <person name="Rohde M."/>
            <person name="Galperin M.Y."/>
            <person name="Jogler C."/>
        </authorList>
    </citation>
    <scope>NUCLEOTIDE SEQUENCE [LARGE SCALE GENOMIC DNA]</scope>
    <source>
        <strain evidence="3 4">Poly51</strain>
    </source>
</reference>
<evidence type="ECO:0000313" key="3">
    <source>
        <dbReference type="EMBL" id="TWU47646.1"/>
    </source>
</evidence>
<evidence type="ECO:0000313" key="4">
    <source>
        <dbReference type="Proteomes" id="UP000318288"/>
    </source>
</evidence>
<dbReference type="OrthoDB" id="292465at2"/>
<evidence type="ECO:0000256" key="2">
    <source>
        <dbReference type="SAM" id="SignalP"/>
    </source>
</evidence>
<dbReference type="AlphaFoldDB" id="A0A5C6EJ22"/>
<dbReference type="RefSeq" id="WP_146461599.1">
    <property type="nucleotide sequence ID" value="NZ_SJPW01000007.1"/>
</dbReference>
<evidence type="ECO:0008006" key="5">
    <source>
        <dbReference type="Google" id="ProtNLM"/>
    </source>
</evidence>
<feature type="signal peptide" evidence="2">
    <location>
        <begin position="1"/>
        <end position="17"/>
    </location>
</feature>
<dbReference type="PROSITE" id="PS51257">
    <property type="entry name" value="PROKAR_LIPOPROTEIN"/>
    <property type="match status" value="1"/>
</dbReference>
<name>A0A5C6EJ22_9BACT</name>
<keyword evidence="4" id="KW-1185">Reference proteome</keyword>
<gene>
    <name evidence="3" type="ORF">Poly51_54480</name>
</gene>
<proteinExistence type="predicted"/>
<sequence length="68" mass="6953" precursor="true">MKHFLFACSFVACLSVAGCGGSDGAPSADAVKSFVTENPDIAKRAEDAAAAEQKSIEEEYDTPIGGGI</sequence>
<keyword evidence="2" id="KW-0732">Signal</keyword>
<feature type="region of interest" description="Disordered" evidence="1">
    <location>
        <begin position="45"/>
        <end position="68"/>
    </location>
</feature>
<protein>
    <recommendedName>
        <fullName evidence="5">Secreted protein</fullName>
    </recommendedName>
</protein>
<organism evidence="3 4">
    <name type="scientific">Rubripirellula tenax</name>
    <dbReference type="NCBI Taxonomy" id="2528015"/>
    <lineage>
        <taxon>Bacteria</taxon>
        <taxon>Pseudomonadati</taxon>
        <taxon>Planctomycetota</taxon>
        <taxon>Planctomycetia</taxon>
        <taxon>Pirellulales</taxon>
        <taxon>Pirellulaceae</taxon>
        <taxon>Rubripirellula</taxon>
    </lineage>
</organism>
<feature type="chain" id="PRO_5022976026" description="Secreted protein" evidence="2">
    <location>
        <begin position="18"/>
        <end position="68"/>
    </location>
</feature>